<dbReference type="GO" id="GO:0003755">
    <property type="term" value="F:peptidyl-prolyl cis-trans isomerase activity"/>
    <property type="evidence" value="ECO:0007669"/>
    <property type="project" value="UniProtKB-KW"/>
</dbReference>
<dbReference type="OrthoDB" id="77911at2759"/>
<dbReference type="GO" id="GO:0005730">
    <property type="term" value="C:nucleolus"/>
    <property type="evidence" value="ECO:0007669"/>
    <property type="project" value="TreeGrafter"/>
</dbReference>
<dbReference type="PIRSF" id="PIRSF001473">
    <property type="entry name" value="FK506-bp_FPR3"/>
    <property type="match status" value="1"/>
</dbReference>
<evidence type="ECO:0000256" key="6">
    <source>
        <dbReference type="PROSITE-ProRule" id="PRU00277"/>
    </source>
</evidence>
<reference evidence="9" key="1">
    <citation type="journal article" date="2021" name="Genome Biol. Evol.">
        <title>The assembled and annotated genome of the fairy-ring fungus Marasmius oreades.</title>
        <authorList>
            <person name="Hiltunen M."/>
            <person name="Ament-Velasquez S.L."/>
            <person name="Johannesson H."/>
        </authorList>
    </citation>
    <scope>NUCLEOTIDE SEQUENCE</scope>
    <source>
        <strain evidence="9">03SP1</strain>
    </source>
</reference>
<dbReference type="AlphaFoldDB" id="A0A9P8AES4"/>
<dbReference type="InterPro" id="IPR041232">
    <property type="entry name" value="NPL"/>
</dbReference>
<evidence type="ECO:0000256" key="5">
    <source>
        <dbReference type="ARBA" id="ARBA00023235"/>
    </source>
</evidence>
<keyword evidence="10" id="KW-1185">Reference proteome</keyword>
<dbReference type="Gene3D" id="2.60.120.340">
    <property type="entry name" value="Nucleoplasmin core domain"/>
    <property type="match status" value="1"/>
</dbReference>
<evidence type="ECO:0000256" key="2">
    <source>
        <dbReference type="ARBA" id="ARBA00007838"/>
    </source>
</evidence>
<feature type="compositionally biased region" description="Basic and acidic residues" evidence="7">
    <location>
        <begin position="201"/>
        <end position="221"/>
    </location>
</feature>
<dbReference type="RefSeq" id="XP_043015155.1">
    <property type="nucleotide sequence ID" value="XM_043146453.1"/>
</dbReference>
<dbReference type="PROSITE" id="PS50059">
    <property type="entry name" value="FKBP_PPIASE"/>
    <property type="match status" value="1"/>
</dbReference>
<protein>
    <recommendedName>
        <fullName evidence="3 6">peptidylprolyl isomerase</fullName>
        <ecNumber evidence="3 6">5.2.1.8</ecNumber>
    </recommendedName>
</protein>
<evidence type="ECO:0000256" key="3">
    <source>
        <dbReference type="ARBA" id="ARBA00013194"/>
    </source>
</evidence>
<dbReference type="SUPFAM" id="SSF54534">
    <property type="entry name" value="FKBP-like"/>
    <property type="match status" value="1"/>
</dbReference>
<proteinExistence type="inferred from homology"/>
<keyword evidence="4 6" id="KW-0697">Rotamase</keyword>
<dbReference type="EC" id="5.2.1.8" evidence="3 6"/>
<evidence type="ECO:0000256" key="4">
    <source>
        <dbReference type="ARBA" id="ARBA00023110"/>
    </source>
</evidence>
<dbReference type="KEGG" id="more:E1B28_000599"/>
<dbReference type="InterPro" id="IPR046357">
    <property type="entry name" value="PPIase_dom_sf"/>
</dbReference>
<comment type="catalytic activity">
    <reaction evidence="1 6">
        <text>[protein]-peptidylproline (omega=180) = [protein]-peptidylproline (omega=0)</text>
        <dbReference type="Rhea" id="RHEA:16237"/>
        <dbReference type="Rhea" id="RHEA-COMP:10747"/>
        <dbReference type="Rhea" id="RHEA-COMP:10748"/>
        <dbReference type="ChEBI" id="CHEBI:83833"/>
        <dbReference type="ChEBI" id="CHEBI:83834"/>
        <dbReference type="EC" id="5.2.1.8"/>
    </reaction>
</comment>
<organism evidence="9 10">
    <name type="scientific">Marasmius oreades</name>
    <name type="common">fairy-ring Marasmius</name>
    <dbReference type="NCBI Taxonomy" id="181124"/>
    <lineage>
        <taxon>Eukaryota</taxon>
        <taxon>Fungi</taxon>
        <taxon>Dikarya</taxon>
        <taxon>Basidiomycota</taxon>
        <taxon>Agaricomycotina</taxon>
        <taxon>Agaricomycetes</taxon>
        <taxon>Agaricomycetidae</taxon>
        <taxon>Agaricales</taxon>
        <taxon>Marasmiineae</taxon>
        <taxon>Marasmiaceae</taxon>
        <taxon>Marasmius</taxon>
    </lineage>
</organism>
<dbReference type="FunFam" id="3.10.50.40:FF:000006">
    <property type="entry name" value="Peptidyl-prolyl cis-trans isomerase"/>
    <property type="match status" value="1"/>
</dbReference>
<dbReference type="PANTHER" id="PTHR43811">
    <property type="entry name" value="FKBP-TYPE PEPTIDYL-PROLYL CIS-TRANS ISOMERASE FKPA"/>
    <property type="match status" value="1"/>
</dbReference>
<feature type="region of interest" description="Disordered" evidence="7">
    <location>
        <begin position="170"/>
        <end position="238"/>
    </location>
</feature>
<dbReference type="Pfam" id="PF00254">
    <property type="entry name" value="FKBP_C"/>
    <property type="match status" value="1"/>
</dbReference>
<gene>
    <name evidence="9" type="ORF">E1B28_000599</name>
</gene>
<evidence type="ECO:0000256" key="7">
    <source>
        <dbReference type="SAM" id="MobiDB-lite"/>
    </source>
</evidence>
<sequence length="348" mass="37561">MSVTVGLWSHAFIPGKPESVIPIADLRITNASLGDVLVDEKGRTVLKMTFERISIDEDDGNDEEGEEMKEKGASSAFVCSLVAGKTEQTVLDITLLEETEYIFEVVGKNTVYMIGNYIDQNANQPPYGESDIGSDDEGAYDLQEVSSDVEMHPDDLDGMESDASGIEDVAEGAAKTKKRARESDVAEGKPASNVEKKNKKQKVEVARQNKEEKTEKTEKAGKKDKKDKKDQAEKAEATVKELPGGLKIKDAKVGNGVGAKKGQKIEMRYIGKLADGKVFDSNTKGAPFKFRLGDGEVIRGWDEGLVGIKVGGERLLTIPPAMGYGKKGSGPIPGNATLTFEVKCVGVK</sequence>
<evidence type="ECO:0000259" key="8">
    <source>
        <dbReference type="PROSITE" id="PS50059"/>
    </source>
</evidence>
<name>A0A9P8AES4_9AGAR</name>
<dbReference type="Gene3D" id="3.10.50.40">
    <property type="match status" value="1"/>
</dbReference>
<dbReference type="InterPro" id="IPR023566">
    <property type="entry name" value="PPIase_Fpr3/Fpr4-like"/>
</dbReference>
<feature type="domain" description="PPIase FKBP-type" evidence="8">
    <location>
        <begin position="262"/>
        <end position="348"/>
    </location>
</feature>
<feature type="compositionally biased region" description="Basic and acidic residues" evidence="7">
    <location>
        <begin position="227"/>
        <end position="238"/>
    </location>
</feature>
<dbReference type="GeneID" id="66069675"/>
<evidence type="ECO:0000313" key="9">
    <source>
        <dbReference type="EMBL" id="KAG7098685.1"/>
    </source>
</evidence>
<evidence type="ECO:0000313" key="10">
    <source>
        <dbReference type="Proteomes" id="UP001049176"/>
    </source>
</evidence>
<comment type="similarity">
    <text evidence="2">Belongs to the FKBP-type PPIase family. FKBP3/4 subfamily.</text>
</comment>
<dbReference type="Pfam" id="PF17800">
    <property type="entry name" value="NPL"/>
    <property type="match status" value="1"/>
</dbReference>
<keyword evidence="5 6" id="KW-0413">Isomerase</keyword>
<accession>A0A9P8AES4</accession>
<dbReference type="PANTHER" id="PTHR43811:SF19">
    <property type="entry name" value="39 KDA FK506-BINDING NUCLEAR PROTEIN"/>
    <property type="match status" value="1"/>
</dbReference>
<dbReference type="Proteomes" id="UP001049176">
    <property type="component" value="Chromosome 1"/>
</dbReference>
<dbReference type="InterPro" id="IPR001179">
    <property type="entry name" value="PPIase_FKBP_dom"/>
</dbReference>
<evidence type="ECO:0000256" key="1">
    <source>
        <dbReference type="ARBA" id="ARBA00000971"/>
    </source>
</evidence>
<dbReference type="GO" id="GO:0000785">
    <property type="term" value="C:chromatin"/>
    <property type="evidence" value="ECO:0007669"/>
    <property type="project" value="TreeGrafter"/>
</dbReference>
<comment type="caution">
    <text evidence="9">The sequence shown here is derived from an EMBL/GenBank/DDBJ whole genome shotgun (WGS) entry which is preliminary data.</text>
</comment>
<dbReference type="EMBL" id="CM032181">
    <property type="protein sequence ID" value="KAG7098685.1"/>
    <property type="molecule type" value="Genomic_DNA"/>
</dbReference>